<name>A0ABV7PTK5_9BURK</name>
<protein>
    <recommendedName>
        <fullName evidence="3">Cytochrome P450</fullName>
    </recommendedName>
</protein>
<gene>
    <name evidence="1" type="ORF">ACFOPH_25320</name>
</gene>
<dbReference type="InterPro" id="IPR036396">
    <property type="entry name" value="Cyt_P450_sf"/>
</dbReference>
<dbReference type="Proteomes" id="UP001595665">
    <property type="component" value="Unassembled WGS sequence"/>
</dbReference>
<accession>A0ABV7PTK5</accession>
<dbReference type="EMBL" id="JBHRVV010000002">
    <property type="protein sequence ID" value="MFC3461530.1"/>
    <property type="molecule type" value="Genomic_DNA"/>
</dbReference>
<keyword evidence="2" id="KW-1185">Reference proteome</keyword>
<organism evidence="1 2">
    <name type="scientific">Massilia haematophila</name>
    <dbReference type="NCBI Taxonomy" id="457923"/>
    <lineage>
        <taxon>Bacteria</taxon>
        <taxon>Pseudomonadati</taxon>
        <taxon>Pseudomonadota</taxon>
        <taxon>Betaproteobacteria</taxon>
        <taxon>Burkholderiales</taxon>
        <taxon>Oxalobacteraceae</taxon>
        <taxon>Telluria group</taxon>
        <taxon>Massilia</taxon>
    </lineage>
</organism>
<dbReference type="PROSITE" id="PS00086">
    <property type="entry name" value="CYTOCHROME_P450"/>
    <property type="match status" value="1"/>
</dbReference>
<reference evidence="2" key="1">
    <citation type="journal article" date="2019" name="Int. J. Syst. Evol. Microbiol.">
        <title>The Global Catalogue of Microorganisms (GCM) 10K type strain sequencing project: providing services to taxonomists for standard genome sequencing and annotation.</title>
        <authorList>
            <consortium name="The Broad Institute Genomics Platform"/>
            <consortium name="The Broad Institute Genome Sequencing Center for Infectious Disease"/>
            <person name="Wu L."/>
            <person name="Ma J."/>
        </authorList>
    </citation>
    <scope>NUCLEOTIDE SEQUENCE [LARGE SCALE GENOMIC DNA]</scope>
    <source>
        <strain evidence="2">CCM 7480</strain>
    </source>
</reference>
<evidence type="ECO:0008006" key="3">
    <source>
        <dbReference type="Google" id="ProtNLM"/>
    </source>
</evidence>
<sequence length="479" mass="54312">MFVPRTDEHAINFLPPYFDKDYVEHAVKPFMAGSIVTGEKPMLPMIDTELTKEKAIPPHIFGMLYEHWTPNMEEEGLSVFLQGYENRGPDNERKRIYYSAFTADLYPACYQPKIQAFLDRLFVPENAGKPLMQAYYGSYFDLYWDLHLGVSGDAIPDEIREIGKAFNTVIGFWFPTMDIVYQSYMAVRKLRPFLRKWVDARVEDILQGRTPGYDKTIVHYWIKNGEFGENFRRKDIVFECFHNFLAFSQWGNTLFNIVARLSREDGDAAVRDWFARTMADPDRIDTPPFTPLDRYTMELFRTISPNGGSYSLSNARQSFSGQGYNGVLTLHLPSSENPLHWPDPAAFDPDRYLAAPLTSDHDAAAARGAGLQRCPFAKTARPLRDGRSGQVENSVYGAVYATVGGTAYPVPDTAGYAPFGFGYRRCPGELFTIGFVRDFLKKAHAAGVEFRKLDTDKPAKLPVGPLTVIEDRYAFSLAT</sequence>
<dbReference type="InterPro" id="IPR017972">
    <property type="entry name" value="Cyt_P450_CS"/>
</dbReference>
<dbReference type="RefSeq" id="WP_379738161.1">
    <property type="nucleotide sequence ID" value="NZ_JBHRVV010000002.1"/>
</dbReference>
<evidence type="ECO:0000313" key="1">
    <source>
        <dbReference type="EMBL" id="MFC3461530.1"/>
    </source>
</evidence>
<evidence type="ECO:0000313" key="2">
    <source>
        <dbReference type="Proteomes" id="UP001595665"/>
    </source>
</evidence>
<dbReference type="Gene3D" id="1.10.630.10">
    <property type="entry name" value="Cytochrome P450"/>
    <property type="match status" value="1"/>
</dbReference>
<dbReference type="SUPFAM" id="SSF48264">
    <property type="entry name" value="Cytochrome P450"/>
    <property type="match status" value="1"/>
</dbReference>
<comment type="caution">
    <text evidence="1">The sequence shown here is derived from an EMBL/GenBank/DDBJ whole genome shotgun (WGS) entry which is preliminary data.</text>
</comment>
<proteinExistence type="predicted"/>